<dbReference type="SUPFAM" id="SSF141673">
    <property type="entry name" value="MOSC N-terminal domain-like"/>
    <property type="match status" value="1"/>
</dbReference>
<sequence length="302" mass="33461">MMSIRVTDLFIYPVKSLRGIRLERAQLDIRGLEDDRRWMIIDDKNKFVTQRRLPAMALIQTQLTESHLILKSSQGECAIARQYAGTGTPFSATIWNDEVQVLDEGDAVSAWLSDALDGLHANEPNLAKQKKWRLVRLANQPRPMSKPQYLGAQTHTVFADMAPLLIANQASLDALNSALVAKGETPVPMNRFRPNLVITGLAAFAEHRLAGLAGQGYQIRFGYPCERCVMPSIDQMTAAKHPTMEPYITLRDINSMPAYGKGEYAKPANPKAAAFGENAYLAHAQSSLLLVGDTFQVLHDES</sequence>
<proteinExistence type="predicted"/>
<gene>
    <name evidence="2" type="ORF">ACFOX3_15275</name>
</gene>
<accession>A0ABV8V901</accession>
<evidence type="ECO:0000259" key="1">
    <source>
        <dbReference type="PROSITE" id="PS51340"/>
    </source>
</evidence>
<dbReference type="Pfam" id="PF03473">
    <property type="entry name" value="MOSC"/>
    <property type="match status" value="1"/>
</dbReference>
<name>A0ABV8V901_9GAMM</name>
<dbReference type="InterPro" id="IPR005302">
    <property type="entry name" value="MoCF_Sase_C"/>
</dbReference>
<reference evidence="3" key="1">
    <citation type="journal article" date="2019" name="Int. J. Syst. Evol. Microbiol.">
        <title>The Global Catalogue of Microorganisms (GCM) 10K type strain sequencing project: providing services to taxonomists for standard genome sequencing and annotation.</title>
        <authorList>
            <consortium name="The Broad Institute Genomics Platform"/>
            <consortium name="The Broad Institute Genome Sequencing Center for Infectious Disease"/>
            <person name="Wu L."/>
            <person name="Ma J."/>
        </authorList>
    </citation>
    <scope>NUCLEOTIDE SEQUENCE [LARGE SCALE GENOMIC DNA]</scope>
    <source>
        <strain evidence="3">CECT 8570</strain>
    </source>
</reference>
<dbReference type="Proteomes" id="UP001595840">
    <property type="component" value="Unassembled WGS sequence"/>
</dbReference>
<protein>
    <submittedName>
        <fullName evidence="2">MOSC domain-containing protein</fullName>
    </submittedName>
</protein>
<dbReference type="SUPFAM" id="SSF50800">
    <property type="entry name" value="PK beta-barrel domain-like"/>
    <property type="match status" value="1"/>
</dbReference>
<organism evidence="2 3">
    <name type="scientific">Simiduia curdlanivorans</name>
    <dbReference type="NCBI Taxonomy" id="1492769"/>
    <lineage>
        <taxon>Bacteria</taxon>
        <taxon>Pseudomonadati</taxon>
        <taxon>Pseudomonadota</taxon>
        <taxon>Gammaproteobacteria</taxon>
        <taxon>Cellvibrionales</taxon>
        <taxon>Cellvibrionaceae</taxon>
        <taxon>Simiduia</taxon>
    </lineage>
</organism>
<dbReference type="EMBL" id="JBHSCX010000020">
    <property type="protein sequence ID" value="MFC4363675.1"/>
    <property type="molecule type" value="Genomic_DNA"/>
</dbReference>
<evidence type="ECO:0000313" key="2">
    <source>
        <dbReference type="EMBL" id="MFC4363675.1"/>
    </source>
</evidence>
<dbReference type="InterPro" id="IPR011037">
    <property type="entry name" value="Pyrv_Knase-like_insert_dom_sf"/>
</dbReference>
<evidence type="ECO:0000313" key="3">
    <source>
        <dbReference type="Proteomes" id="UP001595840"/>
    </source>
</evidence>
<keyword evidence="3" id="KW-1185">Reference proteome</keyword>
<dbReference type="InterPro" id="IPR005303">
    <property type="entry name" value="MOCOS_middle"/>
</dbReference>
<dbReference type="PROSITE" id="PS51340">
    <property type="entry name" value="MOSC"/>
    <property type="match status" value="1"/>
</dbReference>
<dbReference type="PANTHER" id="PTHR14237">
    <property type="entry name" value="MOLYBDOPTERIN COFACTOR SULFURASE MOSC"/>
    <property type="match status" value="1"/>
</dbReference>
<dbReference type="RefSeq" id="WP_290261651.1">
    <property type="nucleotide sequence ID" value="NZ_JAUFQG010000004.1"/>
</dbReference>
<dbReference type="PANTHER" id="PTHR14237:SF19">
    <property type="entry name" value="MITOCHONDRIAL AMIDOXIME REDUCING COMPONENT 1"/>
    <property type="match status" value="1"/>
</dbReference>
<dbReference type="Pfam" id="PF03476">
    <property type="entry name" value="MOSC_N"/>
    <property type="match status" value="1"/>
</dbReference>
<comment type="caution">
    <text evidence="2">The sequence shown here is derived from an EMBL/GenBank/DDBJ whole genome shotgun (WGS) entry which is preliminary data.</text>
</comment>
<feature type="domain" description="MOSC" evidence="1">
    <location>
        <begin position="138"/>
        <end position="298"/>
    </location>
</feature>